<name>A0A942TCM3_9BACI</name>
<sequence length="432" mass="46738">MSQENYKQETVLLHGGQVPDETGARAVPVYRTTSYVFENTDHAQKLFGLEVAGNIYSRIMNPTVDVFEKRVAELEGGTAAVALSSGMAAIAFSILNIARAGDEIVAATDLYGGTFNLFAVSLPKYGINVKFVDPKDPENFRKAITPKTKALFAEVIGNPSLHILDVEAVANIAHENGIPLIVDSTFATPVLSRPIEFGADIVVHSATKWIGGHGTAIGGVVVDSGKFDWNNEKFPDFIEPDHTYHGIRFGIDVPGAAFATKLRVQLLRDFGPCLSPDNAFIFLQGLETLHLRIERHVENAKAVAKYLQEHDAVEWVSYPGLEDHPSYELSKKYFPKGAGAIVVFGIKGGREAGRATIDNVKLFSHVANVGDAKSLIIHPASTTHQQLSAEELKLTGVTEELIRLAVGLEAIEDITGDLEQAIEKAVAATSVK</sequence>
<dbReference type="GO" id="GO:0019346">
    <property type="term" value="P:transsulfuration"/>
    <property type="evidence" value="ECO:0007669"/>
    <property type="project" value="InterPro"/>
</dbReference>
<keyword evidence="8" id="KW-1185">Reference proteome</keyword>
<dbReference type="InterPro" id="IPR015421">
    <property type="entry name" value="PyrdxlP-dep_Trfase_major"/>
</dbReference>
<keyword evidence="4 5" id="KW-0663">Pyridoxal phosphate</keyword>
<dbReference type="RefSeq" id="WP_213124662.1">
    <property type="nucleotide sequence ID" value="NZ_JAGYPG010000002.1"/>
</dbReference>
<dbReference type="GO" id="GO:0006535">
    <property type="term" value="P:cysteine biosynthetic process from serine"/>
    <property type="evidence" value="ECO:0007669"/>
    <property type="project" value="TreeGrafter"/>
</dbReference>
<evidence type="ECO:0000256" key="6">
    <source>
        <dbReference type="RuleBase" id="RU362118"/>
    </source>
</evidence>
<dbReference type="Pfam" id="PF01053">
    <property type="entry name" value="Cys_Met_Meta_PP"/>
    <property type="match status" value="1"/>
</dbReference>
<keyword evidence="3" id="KW-0808">Transferase</keyword>
<evidence type="ECO:0000313" key="7">
    <source>
        <dbReference type="EMBL" id="MBS4195446.1"/>
    </source>
</evidence>
<dbReference type="AlphaFoldDB" id="A0A942TCM3"/>
<dbReference type="InterPro" id="IPR054542">
    <property type="entry name" value="Cys_met_metab_PP"/>
</dbReference>
<dbReference type="InterPro" id="IPR000277">
    <property type="entry name" value="Cys/Met-Metab_PyrdxlP-dep_enz"/>
</dbReference>
<protein>
    <submittedName>
        <fullName evidence="7">O-acetylhomoserine aminocarboxypropyltransferase/cysteine synthase</fullName>
    </submittedName>
</protein>
<dbReference type="Gene3D" id="3.90.1150.10">
    <property type="entry name" value="Aspartate Aminotransferase, domain 1"/>
    <property type="match status" value="1"/>
</dbReference>
<dbReference type="NCBIfam" id="TIGR01326">
    <property type="entry name" value="OAH_OAS_sulfhy"/>
    <property type="match status" value="1"/>
</dbReference>
<evidence type="ECO:0000256" key="3">
    <source>
        <dbReference type="ARBA" id="ARBA00022679"/>
    </source>
</evidence>
<dbReference type="FunFam" id="3.40.640.10:FF:000035">
    <property type="entry name" value="O-succinylhomoserine sulfhydrylase"/>
    <property type="match status" value="1"/>
</dbReference>
<dbReference type="PANTHER" id="PTHR43797">
    <property type="entry name" value="HOMOCYSTEINE/CYSTEINE SYNTHASE"/>
    <property type="match status" value="1"/>
</dbReference>
<dbReference type="SUPFAM" id="SSF53383">
    <property type="entry name" value="PLP-dependent transferases"/>
    <property type="match status" value="1"/>
</dbReference>
<evidence type="ECO:0000256" key="1">
    <source>
        <dbReference type="ARBA" id="ARBA00001933"/>
    </source>
</evidence>
<organism evidence="7 8">
    <name type="scientific">Lederbergia citri</name>
    <dbReference type="NCBI Taxonomy" id="2833580"/>
    <lineage>
        <taxon>Bacteria</taxon>
        <taxon>Bacillati</taxon>
        <taxon>Bacillota</taxon>
        <taxon>Bacilli</taxon>
        <taxon>Bacillales</taxon>
        <taxon>Bacillaceae</taxon>
        <taxon>Lederbergia</taxon>
    </lineage>
</organism>
<dbReference type="Gene3D" id="3.40.640.10">
    <property type="entry name" value="Type I PLP-dependent aspartate aminotransferase-like (Major domain)"/>
    <property type="match status" value="1"/>
</dbReference>
<dbReference type="GO" id="GO:0071269">
    <property type="term" value="P:L-homocysteine biosynthetic process"/>
    <property type="evidence" value="ECO:0007669"/>
    <property type="project" value="TreeGrafter"/>
</dbReference>
<gene>
    <name evidence="7" type="ORF">KHA97_10300</name>
</gene>
<dbReference type="PANTHER" id="PTHR43797:SF2">
    <property type="entry name" value="HOMOCYSTEINE_CYSTEINE SYNTHASE"/>
    <property type="match status" value="1"/>
</dbReference>
<dbReference type="GO" id="GO:0004124">
    <property type="term" value="F:cysteine synthase activity"/>
    <property type="evidence" value="ECO:0007669"/>
    <property type="project" value="TreeGrafter"/>
</dbReference>
<reference evidence="7 8" key="1">
    <citation type="submission" date="2021-05" db="EMBL/GenBank/DDBJ databases">
        <title>Novel Bacillus species.</title>
        <authorList>
            <person name="Liu G."/>
        </authorList>
    </citation>
    <scope>NUCLEOTIDE SEQUENCE [LARGE SCALE GENOMIC DNA]</scope>
    <source>
        <strain evidence="8">FJAT-49780</strain>
    </source>
</reference>
<dbReference type="InterPro" id="IPR015422">
    <property type="entry name" value="PyrdxlP-dep_Trfase_small"/>
</dbReference>
<dbReference type="PROSITE" id="PS00868">
    <property type="entry name" value="CYS_MET_METAB_PP"/>
    <property type="match status" value="1"/>
</dbReference>
<dbReference type="PIRSF" id="PIRSF001434">
    <property type="entry name" value="CGS"/>
    <property type="match status" value="1"/>
</dbReference>
<dbReference type="InterPro" id="IPR006235">
    <property type="entry name" value="OAc-hSer/O-AcSer_sulfhydrylase"/>
</dbReference>
<evidence type="ECO:0000256" key="5">
    <source>
        <dbReference type="PIRSR" id="PIRSR001434-2"/>
    </source>
</evidence>
<comment type="cofactor">
    <cofactor evidence="1 6">
        <name>pyridoxal 5'-phosphate</name>
        <dbReference type="ChEBI" id="CHEBI:597326"/>
    </cofactor>
</comment>
<comment type="similarity">
    <text evidence="2 6">Belongs to the trans-sulfuration enzymes family.</text>
</comment>
<dbReference type="EMBL" id="JAGYPG010000002">
    <property type="protein sequence ID" value="MBS4195446.1"/>
    <property type="molecule type" value="Genomic_DNA"/>
</dbReference>
<dbReference type="CDD" id="cd00614">
    <property type="entry name" value="CGS_like"/>
    <property type="match status" value="1"/>
</dbReference>
<feature type="modified residue" description="N6-(pyridoxal phosphate)lysine" evidence="5">
    <location>
        <position position="208"/>
    </location>
</feature>
<accession>A0A942TCM3</accession>
<evidence type="ECO:0000256" key="4">
    <source>
        <dbReference type="ARBA" id="ARBA00022898"/>
    </source>
</evidence>
<dbReference type="GO" id="GO:0005737">
    <property type="term" value="C:cytoplasm"/>
    <property type="evidence" value="ECO:0007669"/>
    <property type="project" value="TreeGrafter"/>
</dbReference>
<comment type="caution">
    <text evidence="7">The sequence shown here is derived from an EMBL/GenBank/DDBJ whole genome shotgun (WGS) entry which is preliminary data.</text>
</comment>
<dbReference type="GO" id="GO:0030170">
    <property type="term" value="F:pyridoxal phosphate binding"/>
    <property type="evidence" value="ECO:0007669"/>
    <property type="project" value="InterPro"/>
</dbReference>
<dbReference type="Proteomes" id="UP000681414">
    <property type="component" value="Unassembled WGS sequence"/>
</dbReference>
<proteinExistence type="inferred from homology"/>
<dbReference type="GO" id="GO:0003961">
    <property type="term" value="F:O-acetylhomoserine aminocarboxypropyltransferase activity"/>
    <property type="evidence" value="ECO:0007669"/>
    <property type="project" value="TreeGrafter"/>
</dbReference>
<evidence type="ECO:0000313" key="8">
    <source>
        <dbReference type="Proteomes" id="UP000681414"/>
    </source>
</evidence>
<dbReference type="InterPro" id="IPR015424">
    <property type="entry name" value="PyrdxlP-dep_Trfase"/>
</dbReference>
<evidence type="ECO:0000256" key="2">
    <source>
        <dbReference type="ARBA" id="ARBA00009077"/>
    </source>
</evidence>